<comment type="cofactor">
    <cofactor evidence="1">
        <name>Zn(2+)</name>
        <dbReference type="ChEBI" id="CHEBI:29105"/>
    </cofactor>
</comment>
<name>A0A1H9SMN6_9ACTN</name>
<keyword evidence="6" id="KW-0479">Metal-binding</keyword>
<sequence length="441" mass="46613">MPEPSSFTISAAHAVSPTGVGPLTVTVTNGTIATVTSAETPDADIRVDPGDVLLPGGVDTHVHLNEPGRTEWEGFASGTAAAAAGGVTTVLDMPLNSIPSTTSPEALATKRSAAAGKLSVDLGYWGGAVPQNLGHLEQLWDEGVFGFKCFTLPSGVDEFEPLDAGQLHRAMTEIASFHGLLIVHAEDEKTIEAAPARHSRAYADFLNSRPAEAELRAIELVIATMRETGCRTHLLHLSSARGLELVAAARAEGLPLSVETCPHYLCLSAETIPDGAPEFKCCPPIRDAGNQEALWQGLLDGLIDIVVTDHSPSTRARKFAGDGDLQLAWGGIAGVQVGYTAMLDAATRRGIGLERVARWMSQGPAELMSVPNKGGLVVGHDADLAIWSPRTPLTVDAAALRHRNPISAWHGYQSIGSITDVWLRGNHLDGTKPIGHELFRS</sequence>
<dbReference type="GO" id="GO:0000256">
    <property type="term" value="P:allantoin catabolic process"/>
    <property type="evidence" value="ECO:0007669"/>
    <property type="project" value="InterPro"/>
</dbReference>
<feature type="domain" description="Amidohydrolase-related" evidence="9">
    <location>
        <begin position="52"/>
        <end position="426"/>
    </location>
</feature>
<dbReference type="GO" id="GO:0006145">
    <property type="term" value="P:purine nucleobase catabolic process"/>
    <property type="evidence" value="ECO:0007669"/>
    <property type="project" value="TreeGrafter"/>
</dbReference>
<dbReference type="Pfam" id="PF01979">
    <property type="entry name" value="Amidohydro_1"/>
    <property type="match status" value="1"/>
</dbReference>
<dbReference type="GO" id="GO:0005737">
    <property type="term" value="C:cytoplasm"/>
    <property type="evidence" value="ECO:0007669"/>
    <property type="project" value="TreeGrafter"/>
</dbReference>
<reference evidence="10 11" key="1">
    <citation type="submission" date="2016-10" db="EMBL/GenBank/DDBJ databases">
        <authorList>
            <person name="de Groot N.N."/>
        </authorList>
    </citation>
    <scope>NUCLEOTIDE SEQUENCE [LARGE SCALE GENOMIC DNA]</scope>
    <source>
        <strain evidence="10 11">DSM 16859</strain>
    </source>
</reference>
<dbReference type="OrthoDB" id="9803027at2"/>
<dbReference type="InterPro" id="IPR011059">
    <property type="entry name" value="Metal-dep_hydrolase_composite"/>
</dbReference>
<dbReference type="PANTHER" id="PTHR43668">
    <property type="entry name" value="ALLANTOINASE"/>
    <property type="match status" value="1"/>
</dbReference>
<evidence type="ECO:0000256" key="3">
    <source>
        <dbReference type="ARBA" id="ARBA00010368"/>
    </source>
</evidence>
<dbReference type="GO" id="GO:0050897">
    <property type="term" value="F:cobalt ion binding"/>
    <property type="evidence" value="ECO:0007669"/>
    <property type="project" value="InterPro"/>
</dbReference>
<organism evidence="10 11">
    <name type="scientific">Propionibacterium cyclohexanicum</name>
    <dbReference type="NCBI Taxonomy" id="64702"/>
    <lineage>
        <taxon>Bacteria</taxon>
        <taxon>Bacillati</taxon>
        <taxon>Actinomycetota</taxon>
        <taxon>Actinomycetes</taxon>
        <taxon>Propionibacteriales</taxon>
        <taxon>Propionibacteriaceae</taxon>
        <taxon>Propionibacterium</taxon>
    </lineage>
</organism>
<evidence type="ECO:0000256" key="8">
    <source>
        <dbReference type="ARBA" id="ARBA00022833"/>
    </source>
</evidence>
<comment type="subunit">
    <text evidence="4">Homotetramer.</text>
</comment>
<dbReference type="STRING" id="64702.SAMN05443377_11427"/>
<dbReference type="PANTHER" id="PTHR43668:SF2">
    <property type="entry name" value="ALLANTOINASE"/>
    <property type="match status" value="1"/>
</dbReference>
<dbReference type="InterPro" id="IPR017593">
    <property type="entry name" value="Allantoinase"/>
</dbReference>
<evidence type="ECO:0000259" key="9">
    <source>
        <dbReference type="Pfam" id="PF01979"/>
    </source>
</evidence>
<evidence type="ECO:0000256" key="4">
    <source>
        <dbReference type="ARBA" id="ARBA00011881"/>
    </source>
</evidence>
<dbReference type="SUPFAM" id="SSF51338">
    <property type="entry name" value="Composite domain of metallo-dependent hydrolases"/>
    <property type="match status" value="1"/>
</dbReference>
<dbReference type="AlphaFoldDB" id="A0A1H9SMN6"/>
<dbReference type="InterPro" id="IPR050138">
    <property type="entry name" value="DHOase/Allantoinase_Hydrolase"/>
</dbReference>
<keyword evidence="7" id="KW-0378">Hydrolase</keyword>
<dbReference type="InterPro" id="IPR032466">
    <property type="entry name" value="Metal_Hydrolase"/>
</dbReference>
<gene>
    <name evidence="10" type="ORF">SAMN05443377_11427</name>
</gene>
<dbReference type="NCBIfam" id="TIGR03178">
    <property type="entry name" value="allantoinase"/>
    <property type="match status" value="1"/>
</dbReference>
<dbReference type="GO" id="GO:0004038">
    <property type="term" value="F:allantoinase activity"/>
    <property type="evidence" value="ECO:0007669"/>
    <property type="project" value="UniProtKB-EC"/>
</dbReference>
<evidence type="ECO:0000256" key="7">
    <source>
        <dbReference type="ARBA" id="ARBA00022801"/>
    </source>
</evidence>
<dbReference type="RefSeq" id="WP_091969773.1">
    <property type="nucleotide sequence ID" value="NZ_FOGZ01000014.1"/>
</dbReference>
<evidence type="ECO:0000313" key="10">
    <source>
        <dbReference type="EMBL" id="SER86148.1"/>
    </source>
</evidence>
<evidence type="ECO:0000313" key="11">
    <source>
        <dbReference type="Proteomes" id="UP000198815"/>
    </source>
</evidence>
<dbReference type="GO" id="GO:0008270">
    <property type="term" value="F:zinc ion binding"/>
    <property type="evidence" value="ECO:0007669"/>
    <property type="project" value="InterPro"/>
</dbReference>
<dbReference type="EC" id="3.5.2.5" evidence="5"/>
<dbReference type="SUPFAM" id="SSF51556">
    <property type="entry name" value="Metallo-dependent hydrolases"/>
    <property type="match status" value="1"/>
</dbReference>
<proteinExistence type="inferred from homology"/>
<keyword evidence="8" id="KW-0862">Zinc</keyword>
<keyword evidence="11" id="KW-1185">Reference proteome</keyword>
<accession>A0A1H9SMN6</accession>
<evidence type="ECO:0000256" key="2">
    <source>
        <dbReference type="ARBA" id="ARBA00004968"/>
    </source>
</evidence>
<protein>
    <recommendedName>
        <fullName evidence="5">allantoinase</fullName>
        <ecNumber evidence="5">3.5.2.5</ecNumber>
    </recommendedName>
</protein>
<dbReference type="Proteomes" id="UP000198815">
    <property type="component" value="Unassembled WGS sequence"/>
</dbReference>
<comment type="pathway">
    <text evidence="2">Nitrogen metabolism; (S)-allantoin degradation; allantoate from (S)-allantoin: step 1/1.</text>
</comment>
<comment type="similarity">
    <text evidence="3">Belongs to the metallo-dependent hydrolases superfamily. Allantoinase family.</text>
</comment>
<dbReference type="Gene3D" id="3.20.20.140">
    <property type="entry name" value="Metal-dependent hydrolases"/>
    <property type="match status" value="1"/>
</dbReference>
<dbReference type="InterPro" id="IPR006680">
    <property type="entry name" value="Amidohydro-rel"/>
</dbReference>
<dbReference type="EMBL" id="FOGZ01000014">
    <property type="protein sequence ID" value="SER86148.1"/>
    <property type="molecule type" value="Genomic_DNA"/>
</dbReference>
<evidence type="ECO:0000256" key="1">
    <source>
        <dbReference type="ARBA" id="ARBA00001947"/>
    </source>
</evidence>
<evidence type="ECO:0000256" key="6">
    <source>
        <dbReference type="ARBA" id="ARBA00022723"/>
    </source>
</evidence>
<evidence type="ECO:0000256" key="5">
    <source>
        <dbReference type="ARBA" id="ARBA00012863"/>
    </source>
</evidence>